<dbReference type="SUPFAM" id="SSF52768">
    <property type="entry name" value="Arginase/deacetylase"/>
    <property type="match status" value="1"/>
</dbReference>
<feature type="domain" description="Histone deacetylase" evidence="2">
    <location>
        <begin position="37"/>
        <end position="316"/>
    </location>
</feature>
<dbReference type="GO" id="GO:0040029">
    <property type="term" value="P:epigenetic regulation of gene expression"/>
    <property type="evidence" value="ECO:0007669"/>
    <property type="project" value="TreeGrafter"/>
</dbReference>
<dbReference type="RefSeq" id="WP_012934247.1">
    <property type="nucleotide sequence ID" value="NC_013739.1"/>
</dbReference>
<comment type="similarity">
    <text evidence="1">Belongs to the histone deacetylase family.</text>
</comment>
<evidence type="ECO:0000259" key="2">
    <source>
        <dbReference type="Pfam" id="PF00850"/>
    </source>
</evidence>
<name>D3FAN3_CONWI</name>
<evidence type="ECO:0000313" key="3">
    <source>
        <dbReference type="EMBL" id="ADB51196.1"/>
    </source>
</evidence>
<dbReference type="EMBL" id="CP001854">
    <property type="protein sequence ID" value="ADB51196.1"/>
    <property type="molecule type" value="Genomic_DNA"/>
</dbReference>
<dbReference type="InterPro" id="IPR023696">
    <property type="entry name" value="Ureohydrolase_dom_sf"/>
</dbReference>
<reference evidence="4" key="2">
    <citation type="submission" date="2010-01" db="EMBL/GenBank/DDBJ databases">
        <title>The complete genome of Conexibacter woesei DSM 14684.</title>
        <authorList>
            <consortium name="US DOE Joint Genome Institute (JGI-PGF)"/>
            <person name="Lucas S."/>
            <person name="Copeland A."/>
            <person name="Lapidus A."/>
            <person name="Glavina del Rio T."/>
            <person name="Dalin E."/>
            <person name="Tice H."/>
            <person name="Bruce D."/>
            <person name="Goodwin L."/>
            <person name="Pitluck S."/>
            <person name="Kyrpides N."/>
            <person name="Mavromatis K."/>
            <person name="Ivanova N."/>
            <person name="Mikhailova N."/>
            <person name="Chertkov O."/>
            <person name="Brettin T."/>
            <person name="Detter J.C."/>
            <person name="Han C."/>
            <person name="Larimer F."/>
            <person name="Land M."/>
            <person name="Hauser L."/>
            <person name="Markowitz V."/>
            <person name="Cheng J.-F."/>
            <person name="Hugenholtz P."/>
            <person name="Woyke T."/>
            <person name="Wu D."/>
            <person name="Pukall R."/>
            <person name="Steenblock K."/>
            <person name="Schneider S."/>
            <person name="Klenk H.-P."/>
            <person name="Eisen J.A."/>
        </authorList>
    </citation>
    <scope>NUCLEOTIDE SEQUENCE [LARGE SCALE GENOMIC DNA]</scope>
    <source>
        <strain evidence="4">DSM 14684 / CIP 108061 / JCM 11494 / NBRC 100937 / ID131577</strain>
    </source>
</reference>
<accession>D3FAN3</accession>
<dbReference type="STRING" id="469383.Cwoe_2777"/>
<gene>
    <name evidence="3" type="ordered locus">Cwoe_2777</name>
</gene>
<sequence length="368" mass="38127">MIGYAFAPQTLRHDPPPTMLRTAGAAVALGEDNIAGPARCAAAHELVEASGLLDRLARLDVAPAPDGALLAVHDAAYLAALEAASAGGPWAFDFAPVTFATADAARLSAGCGVAAVDAVLDGRVRRAFAQTHPPGHHAERALAAGSSYLNTVACAAAHARARGAERVLIVDWDVHIGNGAEQIFADDPSVLALSIHQDGWYPDHAGDVASRGADSTTVNVPLPPAVGDDGYLLVLEAVVAPIARRFAPDAIVVAAGQDIGIFDPMGRMLVSAAGFRALGARIAALADEVCEGRLVVCVEGGYSLLYAPLCALRVLEGIAGEDAGVADPFEGDAELRAAATPPDGRLDAAIERVRTTHSRWFREERSHR</sequence>
<dbReference type="InterPro" id="IPR000286">
    <property type="entry name" value="HDACs"/>
</dbReference>
<protein>
    <submittedName>
        <fullName evidence="3">Histone deacetylase</fullName>
    </submittedName>
</protein>
<reference evidence="3 4" key="1">
    <citation type="journal article" date="2010" name="Stand. Genomic Sci.">
        <title>Complete genome sequence of Conexibacter woesei type strain (ID131577).</title>
        <authorList>
            <person name="Pukall R."/>
            <person name="Lapidus A."/>
            <person name="Glavina Del Rio T."/>
            <person name="Copeland A."/>
            <person name="Tice H."/>
            <person name="Cheng J.-F."/>
            <person name="Lucas S."/>
            <person name="Chen F."/>
            <person name="Nolan M."/>
            <person name="Bruce D."/>
            <person name="Goodwin L."/>
            <person name="Pitluck S."/>
            <person name="Mavromatis K."/>
            <person name="Ivanova N."/>
            <person name="Ovchinnikova G."/>
            <person name="Pati A."/>
            <person name="Chen A."/>
            <person name="Palaniappan K."/>
            <person name="Land M."/>
            <person name="Hauser L."/>
            <person name="Chang Y.-J."/>
            <person name="Jeffries C.D."/>
            <person name="Chain P."/>
            <person name="Meincke L."/>
            <person name="Sims D."/>
            <person name="Brettin T."/>
            <person name="Detter J.C."/>
            <person name="Rohde M."/>
            <person name="Goeker M."/>
            <person name="Bristow J."/>
            <person name="Eisen J.A."/>
            <person name="Markowitz V."/>
            <person name="Kyrpides N.C."/>
            <person name="Klenk H.-P."/>
            <person name="Hugenholtz P."/>
        </authorList>
    </citation>
    <scope>NUCLEOTIDE SEQUENCE [LARGE SCALE GENOMIC DNA]</scope>
    <source>
        <strain evidence="4">DSM 14684 / CIP 108061 / JCM 11494 / NBRC 100937 / ID131577</strain>
    </source>
</reference>
<evidence type="ECO:0000256" key="1">
    <source>
        <dbReference type="ARBA" id="ARBA00005947"/>
    </source>
</evidence>
<dbReference type="AlphaFoldDB" id="D3FAN3"/>
<dbReference type="PANTHER" id="PTHR10625:SF31">
    <property type="entry name" value="HISTONE DEACETYLASE DOMAIN-CONTAINING PROTEIN"/>
    <property type="match status" value="1"/>
</dbReference>
<dbReference type="InterPro" id="IPR037138">
    <property type="entry name" value="His_deacetylse_dom_sf"/>
</dbReference>
<proteinExistence type="inferred from homology"/>
<dbReference type="Gene3D" id="3.40.800.20">
    <property type="entry name" value="Histone deacetylase domain"/>
    <property type="match status" value="1"/>
</dbReference>
<evidence type="ECO:0000313" key="4">
    <source>
        <dbReference type="Proteomes" id="UP000008229"/>
    </source>
</evidence>
<dbReference type="PRINTS" id="PR01270">
    <property type="entry name" value="HDASUPER"/>
</dbReference>
<dbReference type="InterPro" id="IPR023801">
    <property type="entry name" value="His_deacetylse_dom"/>
</dbReference>
<dbReference type="GO" id="GO:0005737">
    <property type="term" value="C:cytoplasm"/>
    <property type="evidence" value="ECO:0007669"/>
    <property type="project" value="TreeGrafter"/>
</dbReference>
<keyword evidence="4" id="KW-1185">Reference proteome</keyword>
<dbReference type="Pfam" id="PF00850">
    <property type="entry name" value="Hist_deacetyl"/>
    <property type="match status" value="1"/>
</dbReference>
<dbReference type="PANTHER" id="PTHR10625">
    <property type="entry name" value="HISTONE DEACETYLASE HDAC1-RELATED"/>
    <property type="match status" value="1"/>
</dbReference>
<organism evidence="3 4">
    <name type="scientific">Conexibacter woesei (strain DSM 14684 / CCUG 47730 / CIP 108061 / JCM 11494 / NBRC 100937 / ID131577)</name>
    <dbReference type="NCBI Taxonomy" id="469383"/>
    <lineage>
        <taxon>Bacteria</taxon>
        <taxon>Bacillati</taxon>
        <taxon>Actinomycetota</taxon>
        <taxon>Thermoleophilia</taxon>
        <taxon>Solirubrobacterales</taxon>
        <taxon>Conexibacteraceae</taxon>
        <taxon>Conexibacter</taxon>
    </lineage>
</organism>
<dbReference type="eggNOG" id="COG0123">
    <property type="taxonomic scope" value="Bacteria"/>
</dbReference>
<dbReference type="GO" id="GO:0004407">
    <property type="term" value="F:histone deacetylase activity"/>
    <property type="evidence" value="ECO:0007669"/>
    <property type="project" value="TreeGrafter"/>
</dbReference>
<dbReference type="KEGG" id="cwo:Cwoe_2777"/>
<dbReference type="HOGENOM" id="CLU_007727_8_2_11"/>
<dbReference type="Proteomes" id="UP000008229">
    <property type="component" value="Chromosome"/>
</dbReference>
<dbReference type="OrthoDB" id="9808367at2"/>